<reference evidence="2" key="1">
    <citation type="journal article" date="2015" name="Nature">
        <title>Complex archaea that bridge the gap between prokaryotes and eukaryotes.</title>
        <authorList>
            <person name="Spang A."/>
            <person name="Saw J.H."/>
            <person name="Jorgensen S.L."/>
            <person name="Zaremba-Niedzwiedzka K."/>
            <person name="Martijn J."/>
            <person name="Lind A.E."/>
            <person name="van Eijk R."/>
            <person name="Schleper C."/>
            <person name="Guy L."/>
            <person name="Ettema T.J."/>
        </authorList>
    </citation>
    <scope>NUCLEOTIDE SEQUENCE</scope>
</reference>
<proteinExistence type="predicted"/>
<evidence type="ECO:0000256" key="1">
    <source>
        <dbReference type="SAM" id="MobiDB-lite"/>
    </source>
</evidence>
<accession>A0A0F9NLM0</accession>
<dbReference type="AlphaFoldDB" id="A0A0F9NLM0"/>
<feature type="compositionally biased region" description="Acidic residues" evidence="1">
    <location>
        <begin position="120"/>
        <end position="133"/>
    </location>
</feature>
<protein>
    <submittedName>
        <fullName evidence="2">Uncharacterized protein</fullName>
    </submittedName>
</protein>
<organism evidence="2">
    <name type="scientific">marine sediment metagenome</name>
    <dbReference type="NCBI Taxonomy" id="412755"/>
    <lineage>
        <taxon>unclassified sequences</taxon>
        <taxon>metagenomes</taxon>
        <taxon>ecological metagenomes</taxon>
    </lineage>
</organism>
<evidence type="ECO:0000313" key="2">
    <source>
        <dbReference type="EMBL" id="KKM89685.1"/>
    </source>
</evidence>
<dbReference type="EMBL" id="LAZR01006780">
    <property type="protein sequence ID" value="KKM89685.1"/>
    <property type="molecule type" value="Genomic_DNA"/>
</dbReference>
<feature type="region of interest" description="Disordered" evidence="1">
    <location>
        <begin position="112"/>
        <end position="153"/>
    </location>
</feature>
<name>A0A0F9NLM0_9ZZZZ</name>
<feature type="compositionally biased region" description="Basic and acidic residues" evidence="1">
    <location>
        <begin position="134"/>
        <end position="145"/>
    </location>
</feature>
<gene>
    <name evidence="2" type="ORF">LCGC14_1246150</name>
</gene>
<comment type="caution">
    <text evidence="2">The sequence shown here is derived from an EMBL/GenBank/DDBJ whole genome shotgun (WGS) entry which is preliminary data.</text>
</comment>
<sequence>MNGPRNDNVVVIRKPGESDAGYEARMIAQAAKESAEKPTKTEFMIIQYSTRRCLEITDPEDDGGPWTSLHVEDVPDWVKAPDAMEEMRQGTRICADPDAGSRFYRVVRVKNPPKPRMVPDEEFPTEEPSDDADKEGATGEIPKELLEEDEDFQVVEITANAETTVKLEDLEVDDFAPEVPETDYDL</sequence>